<dbReference type="PROSITE" id="PS00095">
    <property type="entry name" value="C5_MTASE_2"/>
    <property type="match status" value="1"/>
</dbReference>
<feature type="compositionally biased region" description="Polar residues" evidence="6">
    <location>
        <begin position="591"/>
        <end position="606"/>
    </location>
</feature>
<protein>
    <recommendedName>
        <fullName evidence="1">DNA (cytosine-5-)-methyltransferase</fullName>
        <ecNumber evidence="1">2.1.1.37</ecNumber>
    </recommendedName>
</protein>
<feature type="region of interest" description="Disordered" evidence="6">
    <location>
        <begin position="683"/>
        <end position="703"/>
    </location>
</feature>
<dbReference type="GO" id="GO:0003886">
    <property type="term" value="F:DNA (cytosine-5-)-methyltransferase activity"/>
    <property type="evidence" value="ECO:0007669"/>
    <property type="project" value="UniProtKB-EC"/>
</dbReference>
<feature type="compositionally biased region" description="Low complexity" evidence="6">
    <location>
        <begin position="688"/>
        <end position="699"/>
    </location>
</feature>
<gene>
    <name evidence="7" type="ORF">EYC84_001176</name>
</gene>
<name>A0A5M9JNJ4_MONFR</name>
<dbReference type="PANTHER" id="PTHR10629">
    <property type="entry name" value="CYTOSINE-SPECIFIC METHYLTRANSFERASE"/>
    <property type="match status" value="1"/>
</dbReference>
<dbReference type="Gene3D" id="3.90.120.10">
    <property type="entry name" value="DNA Methylase, subunit A, domain 2"/>
    <property type="match status" value="1"/>
</dbReference>
<keyword evidence="2 5" id="KW-0489">Methyltransferase</keyword>
<keyword evidence="4 5" id="KW-0949">S-adenosyl-L-methionine</keyword>
<evidence type="ECO:0000256" key="3">
    <source>
        <dbReference type="ARBA" id="ARBA00022679"/>
    </source>
</evidence>
<dbReference type="PANTHER" id="PTHR10629:SF52">
    <property type="entry name" value="DNA (CYTOSINE-5)-METHYLTRANSFERASE 1"/>
    <property type="match status" value="1"/>
</dbReference>
<feature type="compositionally biased region" description="Polar residues" evidence="6">
    <location>
        <begin position="617"/>
        <end position="627"/>
    </location>
</feature>
<keyword evidence="3 5" id="KW-0808">Transferase</keyword>
<comment type="caution">
    <text evidence="7">The sequence shown here is derived from an EMBL/GenBank/DDBJ whole genome shotgun (WGS) entry which is preliminary data.</text>
</comment>
<feature type="compositionally biased region" description="Polar residues" evidence="6">
    <location>
        <begin position="132"/>
        <end position="143"/>
    </location>
</feature>
<proteinExistence type="inferred from homology"/>
<dbReference type="InterPro" id="IPR031303">
    <property type="entry name" value="C5_meth_CS"/>
</dbReference>
<dbReference type="InterPro" id="IPR001525">
    <property type="entry name" value="C5_MeTfrase"/>
</dbReference>
<feature type="compositionally biased region" description="Polar residues" evidence="6">
    <location>
        <begin position="35"/>
        <end position="48"/>
    </location>
</feature>
<keyword evidence="8" id="KW-1185">Reference proteome</keyword>
<dbReference type="VEuPathDB" id="FungiDB:MFRU_004g03090"/>
<dbReference type="EMBL" id="VICG01000008">
    <property type="protein sequence ID" value="KAA8569559.1"/>
    <property type="molecule type" value="Genomic_DNA"/>
</dbReference>
<feature type="region of interest" description="Disordered" evidence="6">
    <location>
        <begin position="534"/>
        <end position="561"/>
    </location>
</feature>
<feature type="region of interest" description="Disordered" evidence="6">
    <location>
        <begin position="127"/>
        <end position="152"/>
    </location>
</feature>
<feature type="region of interest" description="Disordered" evidence="6">
    <location>
        <begin position="35"/>
        <end position="77"/>
    </location>
</feature>
<evidence type="ECO:0000256" key="1">
    <source>
        <dbReference type="ARBA" id="ARBA00011975"/>
    </source>
</evidence>
<dbReference type="InterPro" id="IPR029063">
    <property type="entry name" value="SAM-dependent_MTases_sf"/>
</dbReference>
<dbReference type="Pfam" id="PF00145">
    <property type="entry name" value="DNA_methylase"/>
    <property type="match status" value="2"/>
</dbReference>
<dbReference type="SUPFAM" id="SSF53335">
    <property type="entry name" value="S-adenosyl-L-methionine-dependent methyltransferases"/>
    <property type="match status" value="1"/>
</dbReference>
<dbReference type="GO" id="GO:0044027">
    <property type="term" value="P:negative regulation of gene expression via chromosomal CpG island methylation"/>
    <property type="evidence" value="ECO:0007669"/>
    <property type="project" value="TreeGrafter"/>
</dbReference>
<reference evidence="7 8" key="1">
    <citation type="submission" date="2019-06" db="EMBL/GenBank/DDBJ databases">
        <title>Genome Sequence of the Brown Rot Fungal Pathogen Monilinia fructicola.</title>
        <authorList>
            <person name="De Miccolis Angelini R.M."/>
            <person name="Landi L."/>
            <person name="Abate D."/>
            <person name="Pollastro S."/>
            <person name="Romanazzi G."/>
            <person name="Faretra F."/>
        </authorList>
    </citation>
    <scope>NUCLEOTIDE SEQUENCE [LARGE SCALE GENOMIC DNA]</scope>
    <source>
        <strain evidence="7 8">Mfrc123</strain>
    </source>
</reference>
<dbReference type="PROSITE" id="PS51679">
    <property type="entry name" value="SAM_MT_C5"/>
    <property type="match status" value="1"/>
</dbReference>
<evidence type="ECO:0000256" key="4">
    <source>
        <dbReference type="ARBA" id="ARBA00022691"/>
    </source>
</evidence>
<feature type="compositionally biased region" description="Basic and acidic residues" evidence="6">
    <location>
        <begin position="1055"/>
        <end position="1081"/>
    </location>
</feature>
<dbReference type="Proteomes" id="UP000322873">
    <property type="component" value="Unassembled WGS sequence"/>
</dbReference>
<accession>A0A5M9JNJ4</accession>
<dbReference type="GO" id="GO:0032259">
    <property type="term" value="P:methylation"/>
    <property type="evidence" value="ECO:0007669"/>
    <property type="project" value="UniProtKB-KW"/>
</dbReference>
<evidence type="ECO:0000313" key="7">
    <source>
        <dbReference type="EMBL" id="KAA8569559.1"/>
    </source>
</evidence>
<dbReference type="OrthoDB" id="414133at2759"/>
<dbReference type="InterPro" id="IPR050390">
    <property type="entry name" value="C5-Methyltransferase"/>
</dbReference>
<evidence type="ECO:0000256" key="5">
    <source>
        <dbReference type="PROSITE-ProRule" id="PRU01016"/>
    </source>
</evidence>
<dbReference type="GO" id="GO:0003677">
    <property type="term" value="F:DNA binding"/>
    <property type="evidence" value="ECO:0007669"/>
    <property type="project" value="TreeGrafter"/>
</dbReference>
<dbReference type="GO" id="GO:0005634">
    <property type="term" value="C:nucleus"/>
    <property type="evidence" value="ECO:0007669"/>
    <property type="project" value="TreeGrafter"/>
</dbReference>
<feature type="region of interest" description="Disordered" evidence="6">
    <location>
        <begin position="591"/>
        <end position="643"/>
    </location>
</feature>
<dbReference type="EC" id="2.1.1.37" evidence="1"/>
<feature type="compositionally biased region" description="Acidic residues" evidence="6">
    <location>
        <begin position="1044"/>
        <end position="1054"/>
    </location>
</feature>
<sequence length="1145" mass="127224">MEEAIVIEDDDVVMIEDDDRDDVVLLERAPNISPTTFLSSTATENRASSLHKDHRPQSSMLRAQSEDSPDSSHLANIPSIDLTTTVISGNSVSEDINRPEDRARRISSSCLTSMSQYEEYELSLSWNIPPETGTTQENPPSSMSRRRRTNDRFVSATSLNKVATDPLKMSHTSTPERRQSFASLISISDEEDGDERTLAQDMPSSTDDNIILIQDNDDFEFKLESQLLEKPEFEFLRSVSLNEKPKLQSKPKTVRPIRNPPITSPYFECGSYLHGKLELRPTKTIELEDGDFVYIKHILDVEPEERFRLRTEIGQDPSVKIRGLRLQRCKYLNGMLEKKMNEVCLCYEVDLDDKREPEEQSLVEVPLSSIKALRSLRWTNHHYPKYRNLDRDAVGDNEDAYNTGGLTVRWKYTCTYASALAREQNIYAERTLERLTENWLSSVHRTSHTYLTSNTKLRTEWRGETIAGGSYVPECYEIEEDDDSILGVGPPTIMQSTQNRPKSCTIIDEDEAGASLSLESQRFGADGLQVKRKSDFSSSSDLDCDQGDSQPTKRVRQDTENDIEKIRQRLGRVMLSFDGVDYVRHSYDIGTSSKTDLSSSAENNLVPTGKVHDTHSSARNASSNRCLSPQVRGHSTPERNGSLSFQTQYPDSGLSCAFSPTPFPYIPSQIDISSAELAIPPPSGAIELSSSPPHSLSSSITASNGSRTYSLKVSRTIAPGQTLTYGDAFCGAGGTTRGAVMAGLRVKWGFDFDNHACTTWRLNFPSATCYEMSSERFVALATPSPYSSYIPDDVKVDILHLSPPCQYFSPAHTIEGKNDEMNTASLFAVAAVIKVAKPRVVTLEQTFGILYPRFRGYFHSLICMFTSCGFSLRWAIVPLAQWGLPQRRFRLIIIASCPGEPLPPMPPPTHSSPSSLLPNTHPFKTVYETLRGIPTSAANHPIHLMPEKDLKPYDSHAILPRTMTTSGGDNWHPSGKRGFTDREFACLQGFPLQHQFGQNGIKRQIGNAVPPVVAKVLFEGIRKFIEGVDGIVRDHGAGDGAGDGGEDGDDEISDGGEHRGEDKGKHGDHEMRAGAQNRDHSLGNGGGGDAMDTYDDFEGGQIVIDDQEAEVIDLVGESKEMHRKCVDDEVEIAKAVEMVEYIVID</sequence>
<feature type="active site" evidence="5">
    <location>
        <position position="805"/>
    </location>
</feature>
<evidence type="ECO:0000256" key="2">
    <source>
        <dbReference type="ARBA" id="ARBA00022603"/>
    </source>
</evidence>
<dbReference type="AlphaFoldDB" id="A0A5M9JNJ4"/>
<feature type="region of interest" description="Disordered" evidence="6">
    <location>
        <begin position="1032"/>
        <end position="1096"/>
    </location>
</feature>
<evidence type="ECO:0000256" key="6">
    <source>
        <dbReference type="SAM" id="MobiDB-lite"/>
    </source>
</evidence>
<evidence type="ECO:0000313" key="8">
    <source>
        <dbReference type="Proteomes" id="UP000322873"/>
    </source>
</evidence>
<dbReference type="Gene3D" id="3.40.50.150">
    <property type="entry name" value="Vaccinia Virus protein VP39"/>
    <property type="match status" value="1"/>
</dbReference>
<comment type="similarity">
    <text evidence="5">Belongs to the class I-like SAM-binding methyltransferase superfamily. C5-methyltransferase family.</text>
</comment>
<organism evidence="7 8">
    <name type="scientific">Monilinia fructicola</name>
    <name type="common">Brown rot fungus</name>
    <name type="synonym">Ciboria fructicola</name>
    <dbReference type="NCBI Taxonomy" id="38448"/>
    <lineage>
        <taxon>Eukaryota</taxon>
        <taxon>Fungi</taxon>
        <taxon>Dikarya</taxon>
        <taxon>Ascomycota</taxon>
        <taxon>Pezizomycotina</taxon>
        <taxon>Leotiomycetes</taxon>
        <taxon>Helotiales</taxon>
        <taxon>Sclerotiniaceae</taxon>
        <taxon>Monilinia</taxon>
    </lineage>
</organism>